<dbReference type="EMBL" id="CP031357">
    <property type="protein sequence ID" value="AXK41301.1"/>
    <property type="molecule type" value="Genomic_DNA"/>
</dbReference>
<dbReference type="KEGG" id="err:DVR09_02235"/>
<evidence type="ECO:0000313" key="4">
    <source>
        <dbReference type="EMBL" id="AXK41301.1"/>
    </source>
</evidence>
<dbReference type="PANTHER" id="PTHR13774:SF39">
    <property type="entry name" value="BIOSYNTHESIS PROTEIN, PUTATIVE-RELATED"/>
    <property type="match status" value="1"/>
</dbReference>
<dbReference type="AlphaFoldDB" id="A0A345YBJ9"/>
<dbReference type="GO" id="GO:0016853">
    <property type="term" value="F:isomerase activity"/>
    <property type="evidence" value="ECO:0007669"/>
    <property type="project" value="UniProtKB-KW"/>
</dbReference>
<evidence type="ECO:0000256" key="2">
    <source>
        <dbReference type="ARBA" id="ARBA00023235"/>
    </source>
</evidence>
<dbReference type="NCBIfam" id="TIGR00654">
    <property type="entry name" value="PhzF_family"/>
    <property type="match status" value="1"/>
</dbReference>
<comment type="similarity">
    <text evidence="1">Belongs to the PhzF family.</text>
</comment>
<feature type="active site" evidence="3">
    <location>
        <position position="45"/>
    </location>
</feature>
<accession>A0A345YBJ9</accession>
<evidence type="ECO:0000256" key="1">
    <source>
        <dbReference type="ARBA" id="ARBA00008270"/>
    </source>
</evidence>
<proteinExistence type="inferred from homology"/>
<sequence>MVELHRLAAFSDGASGGNPAGVYLSDEAIDETAMQEIAADVGYSETAFAFPAGEAWRVRYFAPEGEVPFCGHATIALGAVLARKHGDSRYDLVLNDNTIHVTASANGDSLRAQLVSPSTRHRFDEEIAQQGLELFELDRSDLTGTFPPVVAHAGANHLIIPLKDRTRLSSMSYDLAAGRDMMRKHQLTTIALVFEGDDSTFHVRNAFASGGVLEDPATGAAAAAFAGFLRDHLDSGRQHITIIQGEDMGMRSVLNVAIPQTTGEGVQVSGDVRVIEAGPAQ</sequence>
<protein>
    <submittedName>
        <fullName evidence="4">PhzF family phenazine biosynthesis protein</fullName>
    </submittedName>
</protein>
<dbReference type="Pfam" id="PF02567">
    <property type="entry name" value="PhzC-PhzF"/>
    <property type="match status" value="1"/>
</dbReference>
<dbReference type="PIRSF" id="PIRSF016184">
    <property type="entry name" value="PhzC_PhzF"/>
    <property type="match status" value="1"/>
</dbReference>
<gene>
    <name evidence="4" type="ORF">DVR09_02235</name>
</gene>
<organism evidence="4 5">
    <name type="scientific">Erythrobacter aureus</name>
    <dbReference type="NCBI Taxonomy" id="2182384"/>
    <lineage>
        <taxon>Bacteria</taxon>
        <taxon>Pseudomonadati</taxon>
        <taxon>Pseudomonadota</taxon>
        <taxon>Alphaproteobacteria</taxon>
        <taxon>Sphingomonadales</taxon>
        <taxon>Erythrobacteraceae</taxon>
        <taxon>Erythrobacter/Porphyrobacter group</taxon>
        <taxon>Erythrobacter</taxon>
    </lineage>
</organism>
<evidence type="ECO:0000313" key="5">
    <source>
        <dbReference type="Proteomes" id="UP000254508"/>
    </source>
</evidence>
<dbReference type="GO" id="GO:0005737">
    <property type="term" value="C:cytoplasm"/>
    <property type="evidence" value="ECO:0007669"/>
    <property type="project" value="TreeGrafter"/>
</dbReference>
<reference evidence="5" key="1">
    <citation type="submission" date="2018-07" db="EMBL/GenBank/DDBJ databases">
        <title>Genome sequence of Erythrobacter strain YH-07, an antagonistic bacterium isolated from Yellow Sea.</title>
        <authorList>
            <person name="Tang T."/>
            <person name="Liu Q."/>
            <person name="Sun X."/>
        </authorList>
    </citation>
    <scope>NUCLEOTIDE SEQUENCE [LARGE SCALE GENOMIC DNA]</scope>
    <source>
        <strain evidence="5">YH-07</strain>
    </source>
</reference>
<dbReference type="InterPro" id="IPR003719">
    <property type="entry name" value="Phenazine_PhzF-like"/>
</dbReference>
<evidence type="ECO:0000256" key="3">
    <source>
        <dbReference type="PIRSR" id="PIRSR016184-1"/>
    </source>
</evidence>
<dbReference type="Gene3D" id="3.10.310.10">
    <property type="entry name" value="Diaminopimelate Epimerase, Chain A, domain 1"/>
    <property type="match status" value="2"/>
</dbReference>
<dbReference type="RefSeq" id="WP_115415490.1">
    <property type="nucleotide sequence ID" value="NZ_CP031357.1"/>
</dbReference>
<dbReference type="OrthoDB" id="9788221at2"/>
<dbReference type="PANTHER" id="PTHR13774">
    <property type="entry name" value="PHENAZINE BIOSYNTHESIS PROTEIN"/>
    <property type="match status" value="1"/>
</dbReference>
<keyword evidence="5" id="KW-1185">Reference proteome</keyword>
<keyword evidence="2" id="KW-0413">Isomerase</keyword>
<dbReference type="SUPFAM" id="SSF54506">
    <property type="entry name" value="Diaminopimelate epimerase-like"/>
    <property type="match status" value="1"/>
</dbReference>
<name>A0A345YBJ9_9SPHN</name>
<dbReference type="Proteomes" id="UP000254508">
    <property type="component" value="Chromosome"/>
</dbReference>